<dbReference type="AlphaFoldDB" id="A0A0K8SW02"/>
<dbReference type="Pfam" id="PF16012">
    <property type="entry name" value="DUF4780"/>
    <property type="match status" value="1"/>
</dbReference>
<sequence>PQCKPWEEASLKVLEAKDLPKPRVATAFLPKCAEESNERIFHFLARQNRGLNVETWRVLSRKREGALSVLLTLLIDAESADLLDKSPEVSIKLARGTIRPRALGKRPQK</sequence>
<reference evidence="2" key="1">
    <citation type="submission" date="2014-09" db="EMBL/GenBank/DDBJ databases">
        <authorList>
            <person name="Magalhaes I.L.F."/>
            <person name="Oliveira U."/>
            <person name="Santos F.R."/>
            <person name="Vidigal T.H.D.A."/>
            <person name="Brescovit A.D."/>
            <person name="Santos A.J."/>
        </authorList>
    </citation>
    <scope>NUCLEOTIDE SEQUENCE</scope>
</reference>
<feature type="non-terminal residue" evidence="2">
    <location>
        <position position="1"/>
    </location>
</feature>
<feature type="non-terminal residue" evidence="2">
    <location>
        <position position="109"/>
    </location>
</feature>
<accession>A0A0K8SW02</accession>
<evidence type="ECO:0000259" key="1">
    <source>
        <dbReference type="Pfam" id="PF16012"/>
    </source>
</evidence>
<protein>
    <recommendedName>
        <fullName evidence="1">DUF4780 domain-containing protein</fullName>
    </recommendedName>
</protein>
<organism evidence="2">
    <name type="scientific">Lygus hesperus</name>
    <name type="common">Western plant bug</name>
    <dbReference type="NCBI Taxonomy" id="30085"/>
    <lineage>
        <taxon>Eukaryota</taxon>
        <taxon>Metazoa</taxon>
        <taxon>Ecdysozoa</taxon>
        <taxon>Arthropoda</taxon>
        <taxon>Hexapoda</taxon>
        <taxon>Insecta</taxon>
        <taxon>Pterygota</taxon>
        <taxon>Neoptera</taxon>
        <taxon>Paraneoptera</taxon>
        <taxon>Hemiptera</taxon>
        <taxon>Heteroptera</taxon>
        <taxon>Panheteroptera</taxon>
        <taxon>Cimicomorpha</taxon>
        <taxon>Miridae</taxon>
        <taxon>Mirini</taxon>
        <taxon>Lygus</taxon>
    </lineage>
</organism>
<dbReference type="InterPro" id="IPR031961">
    <property type="entry name" value="DUF4780"/>
</dbReference>
<evidence type="ECO:0000313" key="2">
    <source>
        <dbReference type="EMBL" id="JAG57478.1"/>
    </source>
</evidence>
<proteinExistence type="predicted"/>
<feature type="domain" description="DUF4780" evidence="1">
    <location>
        <begin position="3"/>
        <end position="85"/>
    </location>
</feature>
<dbReference type="EMBL" id="GBRD01008343">
    <property type="protein sequence ID" value="JAG57478.1"/>
    <property type="molecule type" value="Transcribed_RNA"/>
</dbReference>
<name>A0A0K8SW02_LYGHE</name>